<keyword evidence="12 14" id="KW-0472">Membrane</keyword>
<evidence type="ECO:0000256" key="3">
    <source>
        <dbReference type="ARBA" id="ARBA00006501"/>
    </source>
</evidence>
<evidence type="ECO:0000256" key="8">
    <source>
        <dbReference type="ARBA" id="ARBA00022723"/>
    </source>
</evidence>
<keyword evidence="9 14" id="KW-1133">Transmembrane helix</keyword>
<evidence type="ECO:0000313" key="16">
    <source>
        <dbReference type="Proteomes" id="UP000217349"/>
    </source>
</evidence>
<dbReference type="RefSeq" id="WP_096046289.1">
    <property type="nucleotide sequence ID" value="NZ_CP023275.1"/>
</dbReference>
<proteinExistence type="inferred from homology"/>
<feature type="transmembrane region" description="Helical" evidence="14">
    <location>
        <begin position="54"/>
        <end position="74"/>
    </location>
</feature>
<feature type="transmembrane region" description="Helical" evidence="14">
    <location>
        <begin position="6"/>
        <end position="25"/>
    </location>
</feature>
<evidence type="ECO:0000313" key="15">
    <source>
        <dbReference type="EMBL" id="ATB69187.1"/>
    </source>
</evidence>
<dbReference type="Proteomes" id="UP000217349">
    <property type="component" value="Chromosome"/>
</dbReference>
<keyword evidence="10 14" id="KW-0560">Oxidoreductase</keyword>
<evidence type="ECO:0000256" key="7">
    <source>
        <dbReference type="ARBA" id="ARBA00022692"/>
    </source>
</evidence>
<comment type="function">
    <text evidence="14">Catalyzes the oxidation of protoporphyrinogen IX to protoporphyrin IX.</text>
</comment>
<dbReference type="AlphaFoldDB" id="A0A290HCK6"/>
<reference evidence="16" key="1">
    <citation type="submission" date="2017-09" db="EMBL/GenBank/DDBJ databases">
        <title>The complete genome of Sulfurospirillum sp. JPD-1.</title>
        <authorList>
            <person name="Goris T."/>
        </authorList>
    </citation>
    <scope>NUCLEOTIDE SEQUENCE [LARGE SCALE GENOMIC DNA]</scope>
    <source>
        <strain evidence="16">JPD-1</strain>
    </source>
</reference>
<dbReference type="PANTHER" id="PTHR40255:SF1">
    <property type="entry name" value="PROTOPORPHYRINOGEN IX OXIDASE"/>
    <property type="match status" value="1"/>
</dbReference>
<evidence type="ECO:0000256" key="9">
    <source>
        <dbReference type="ARBA" id="ARBA00022989"/>
    </source>
</evidence>
<dbReference type="OrthoDB" id="9800824at2"/>
<evidence type="ECO:0000256" key="4">
    <source>
        <dbReference type="ARBA" id="ARBA00017504"/>
    </source>
</evidence>
<dbReference type="UniPathway" id="UPA00251">
    <property type="reaction ID" value="UER00324"/>
</dbReference>
<dbReference type="GO" id="GO:0046872">
    <property type="term" value="F:metal ion binding"/>
    <property type="evidence" value="ECO:0007669"/>
    <property type="project" value="UniProtKB-KW"/>
</dbReference>
<comment type="catalytic activity">
    <reaction evidence="13 14">
        <text>protoporphyrinogen IX + 3 A = protoporphyrin IX + 3 AH2</text>
        <dbReference type="Rhea" id="RHEA:62000"/>
        <dbReference type="ChEBI" id="CHEBI:13193"/>
        <dbReference type="ChEBI" id="CHEBI:17499"/>
        <dbReference type="ChEBI" id="CHEBI:57306"/>
        <dbReference type="ChEBI" id="CHEBI:57307"/>
    </reaction>
</comment>
<comment type="subcellular location">
    <subcellularLocation>
        <location evidence="1 14">Cell membrane</location>
        <topology evidence="1 14">Multi-pass membrane protein</topology>
    </subcellularLocation>
</comment>
<comment type="cofactor">
    <cofactor evidence="14">
        <name>heme b</name>
        <dbReference type="ChEBI" id="CHEBI:60344"/>
    </cofactor>
    <text evidence="14">Binds 1 heme b (iron(II)-protoporphyrin IX) group per subunit.</text>
</comment>
<dbReference type="PANTHER" id="PTHR40255">
    <property type="entry name" value="UPF0093 MEMBRANE PROTEIN SLR1790"/>
    <property type="match status" value="1"/>
</dbReference>
<keyword evidence="8 14" id="KW-0479">Metal-binding</keyword>
<evidence type="ECO:0000256" key="1">
    <source>
        <dbReference type="ARBA" id="ARBA00004651"/>
    </source>
</evidence>
<sequence length="176" mass="20316">MNYSYILGFHIMAMMSWMAVMFYLPRLYVYHKENMHNVGFVAVVKVQEYKLYKYIGLPSFWATISSGAVLIYLNPSLLEQPWMIAKLGVLVLLSVYSFSMEHYRLTLEQKKCAHNGQFFRAYNEVPTLLSILIVGYVIAKDTLPYFSVAVILFFGVIIYKIATLAENPEVDIKEAK</sequence>
<name>A0A290HCK6_9BACT</name>
<dbReference type="GO" id="GO:0006782">
    <property type="term" value="P:protoporphyrinogen IX biosynthetic process"/>
    <property type="evidence" value="ECO:0007669"/>
    <property type="project" value="UniProtKB-UniRule"/>
</dbReference>
<dbReference type="EC" id="1.3.99.-" evidence="14"/>
<evidence type="ECO:0000256" key="14">
    <source>
        <dbReference type="HAMAP-Rule" id="MF_02239"/>
    </source>
</evidence>
<evidence type="ECO:0000256" key="12">
    <source>
        <dbReference type="ARBA" id="ARBA00023136"/>
    </source>
</evidence>
<feature type="transmembrane region" description="Helical" evidence="14">
    <location>
        <begin position="145"/>
        <end position="162"/>
    </location>
</feature>
<keyword evidence="6 14" id="KW-0349">Heme</keyword>
<feature type="transmembrane region" description="Helical" evidence="14">
    <location>
        <begin position="80"/>
        <end position="100"/>
    </location>
</feature>
<evidence type="ECO:0000256" key="13">
    <source>
        <dbReference type="ARBA" id="ARBA00048390"/>
    </source>
</evidence>
<dbReference type="GO" id="GO:0005886">
    <property type="term" value="C:plasma membrane"/>
    <property type="evidence" value="ECO:0007669"/>
    <property type="project" value="UniProtKB-SubCell"/>
</dbReference>
<feature type="binding site" description="axial binding residue" evidence="14">
    <location>
        <position position="86"/>
    </location>
    <ligand>
        <name>heme</name>
        <dbReference type="ChEBI" id="CHEBI:30413"/>
    </ligand>
    <ligandPart>
        <name>Fe</name>
        <dbReference type="ChEBI" id="CHEBI:18248"/>
    </ligandPart>
</feature>
<feature type="transmembrane region" description="Helical" evidence="14">
    <location>
        <begin position="121"/>
        <end position="139"/>
    </location>
</feature>
<dbReference type="Pfam" id="PF03653">
    <property type="entry name" value="UPF0093"/>
    <property type="match status" value="1"/>
</dbReference>
<dbReference type="GO" id="GO:0070818">
    <property type="term" value="F:protoporphyrinogen oxidase activity"/>
    <property type="evidence" value="ECO:0007669"/>
    <property type="project" value="UniProtKB-UniRule"/>
</dbReference>
<comment type="pathway">
    <text evidence="2 14">Porphyrin-containing compound metabolism; protoporphyrin-IX biosynthesis; protoporphyrin-IX from protoporphyrinogen-IX: step 1/1.</text>
</comment>
<feature type="binding site" description="axial binding residue" evidence="14">
    <location>
        <position position="10"/>
    </location>
    <ligand>
        <name>heme</name>
        <dbReference type="ChEBI" id="CHEBI:30413"/>
    </ligand>
    <ligandPart>
        <name>Fe</name>
        <dbReference type="ChEBI" id="CHEBI:18248"/>
    </ligandPart>
</feature>
<dbReference type="EMBL" id="CP023275">
    <property type="protein sequence ID" value="ATB69187.1"/>
    <property type="molecule type" value="Genomic_DNA"/>
</dbReference>
<evidence type="ECO:0000256" key="6">
    <source>
        <dbReference type="ARBA" id="ARBA00022617"/>
    </source>
</evidence>
<dbReference type="HAMAP" id="MF_02239">
    <property type="entry name" value="HemJ"/>
    <property type="match status" value="1"/>
</dbReference>
<keyword evidence="5 14" id="KW-1003">Cell membrane</keyword>
<evidence type="ECO:0000256" key="5">
    <source>
        <dbReference type="ARBA" id="ARBA00022475"/>
    </source>
</evidence>
<dbReference type="InterPro" id="IPR005265">
    <property type="entry name" value="HemJ-like"/>
</dbReference>
<keyword evidence="11 14" id="KW-0408">Iron</keyword>
<keyword evidence="7 14" id="KW-0812">Transmembrane</keyword>
<evidence type="ECO:0000256" key="10">
    <source>
        <dbReference type="ARBA" id="ARBA00023002"/>
    </source>
</evidence>
<comment type="similarity">
    <text evidence="3 14">Belongs to the HemJ family.</text>
</comment>
<comment type="subunit">
    <text evidence="14">Homodimer.</text>
</comment>
<evidence type="ECO:0000256" key="11">
    <source>
        <dbReference type="ARBA" id="ARBA00023004"/>
    </source>
</evidence>
<organism evidence="15 16">
    <name type="scientific">Sulfurospirillum diekertiae</name>
    <dbReference type="NCBI Taxonomy" id="1854492"/>
    <lineage>
        <taxon>Bacteria</taxon>
        <taxon>Pseudomonadati</taxon>
        <taxon>Campylobacterota</taxon>
        <taxon>Epsilonproteobacteria</taxon>
        <taxon>Campylobacterales</taxon>
        <taxon>Sulfurospirillaceae</taxon>
        <taxon>Sulfurospirillum</taxon>
    </lineage>
</organism>
<accession>A0A290HCK6</accession>
<dbReference type="KEGG" id="sulj:SJPD1_1075"/>
<evidence type="ECO:0000256" key="2">
    <source>
        <dbReference type="ARBA" id="ARBA00005073"/>
    </source>
</evidence>
<protein>
    <recommendedName>
        <fullName evidence="4 14">Protoporphyrinogen IX oxidase</fullName>
        <shortName evidence="14">PPO</shortName>
        <ecNumber evidence="14">1.3.99.-</ecNumber>
    </recommendedName>
</protein>
<gene>
    <name evidence="15" type="ORF">SJPD1_1075</name>
</gene>